<feature type="transmembrane region" description="Helical" evidence="7">
    <location>
        <begin position="253"/>
        <end position="273"/>
    </location>
</feature>
<gene>
    <name evidence="9" type="ORF">GCM10010961_23620</name>
</gene>
<dbReference type="SUPFAM" id="SSF161098">
    <property type="entry name" value="MetI-like"/>
    <property type="match status" value="1"/>
</dbReference>
<sequence>MSRIVWRILSTVPTLAGVLIATFLITRVLPGDPAVFFASNPAMSPEDIERVRAALGLDKSLIDQFWIYLGALRHGDLGLSISTGQPVATEMLTRLPASAELTVFAFLLAIAVSIPLGVAAALKPDSWVDQLCRIIATMGVSVPTFVTGLLLIYLFYYILGVAPEPTGRLDPFMFKPPTVTGFLLIDGPLAGDWATTWAAFKQILLPGLTMAIFALAPLARMTRASMLNVLSSEFIRTARANGLSRRKIVMTYAFRNAMLPVVTSLGMTFSYMLGANVLVEKVFAWPGIGAYAMNSLISLDYAPLQAFMLIMAGIFLAVNLVTDLLAGLVDPRAGLN</sequence>
<proteinExistence type="inferred from homology"/>
<dbReference type="GO" id="GO:0071916">
    <property type="term" value="F:dipeptide transmembrane transporter activity"/>
    <property type="evidence" value="ECO:0007669"/>
    <property type="project" value="TreeGrafter"/>
</dbReference>
<dbReference type="Pfam" id="PF19300">
    <property type="entry name" value="BPD_transp_1_N"/>
    <property type="match status" value="1"/>
</dbReference>
<dbReference type="CDD" id="cd06261">
    <property type="entry name" value="TM_PBP2"/>
    <property type="match status" value="1"/>
</dbReference>
<reference evidence="9" key="2">
    <citation type="submission" date="2020-09" db="EMBL/GenBank/DDBJ databases">
        <authorList>
            <person name="Sun Q."/>
            <person name="Zhou Y."/>
        </authorList>
    </citation>
    <scope>NUCLEOTIDE SEQUENCE</scope>
    <source>
        <strain evidence="9">CGMCC 1.7081</strain>
    </source>
</reference>
<evidence type="ECO:0000256" key="7">
    <source>
        <dbReference type="RuleBase" id="RU363032"/>
    </source>
</evidence>
<evidence type="ECO:0000313" key="9">
    <source>
        <dbReference type="EMBL" id="GHG92015.1"/>
    </source>
</evidence>
<keyword evidence="6 7" id="KW-0472">Membrane</keyword>
<reference evidence="9" key="1">
    <citation type="journal article" date="2014" name="Int. J. Syst. Evol. Microbiol.">
        <title>Complete genome sequence of Corynebacterium casei LMG S-19264T (=DSM 44701T), isolated from a smear-ripened cheese.</title>
        <authorList>
            <consortium name="US DOE Joint Genome Institute (JGI-PGF)"/>
            <person name="Walter F."/>
            <person name="Albersmeier A."/>
            <person name="Kalinowski J."/>
            <person name="Ruckert C."/>
        </authorList>
    </citation>
    <scope>NUCLEOTIDE SEQUENCE</scope>
    <source>
        <strain evidence="9">CGMCC 1.7081</strain>
    </source>
</reference>
<dbReference type="Gene3D" id="1.10.3720.10">
    <property type="entry name" value="MetI-like"/>
    <property type="match status" value="1"/>
</dbReference>
<comment type="caution">
    <text evidence="9">The sequence shown here is derived from an EMBL/GenBank/DDBJ whole genome shotgun (WGS) entry which is preliminary data.</text>
</comment>
<evidence type="ECO:0000313" key="10">
    <source>
        <dbReference type="Proteomes" id="UP000611500"/>
    </source>
</evidence>
<keyword evidence="4 7" id="KW-0812">Transmembrane</keyword>
<dbReference type="Pfam" id="PF00528">
    <property type="entry name" value="BPD_transp_1"/>
    <property type="match status" value="1"/>
</dbReference>
<feature type="transmembrane region" description="Helical" evidence="7">
    <location>
        <begin position="134"/>
        <end position="159"/>
    </location>
</feature>
<comment type="similarity">
    <text evidence="7">Belongs to the binding-protein-dependent transport system permease family.</text>
</comment>
<dbReference type="GO" id="GO:0005886">
    <property type="term" value="C:plasma membrane"/>
    <property type="evidence" value="ECO:0007669"/>
    <property type="project" value="UniProtKB-SubCell"/>
</dbReference>
<name>A0A8J3MDJ5_9RHOB</name>
<evidence type="ECO:0000256" key="2">
    <source>
        <dbReference type="ARBA" id="ARBA00022448"/>
    </source>
</evidence>
<evidence type="ECO:0000256" key="1">
    <source>
        <dbReference type="ARBA" id="ARBA00004651"/>
    </source>
</evidence>
<evidence type="ECO:0000256" key="6">
    <source>
        <dbReference type="ARBA" id="ARBA00023136"/>
    </source>
</evidence>
<dbReference type="PANTHER" id="PTHR43163">
    <property type="entry name" value="DIPEPTIDE TRANSPORT SYSTEM PERMEASE PROTEIN DPPB-RELATED"/>
    <property type="match status" value="1"/>
</dbReference>
<dbReference type="InterPro" id="IPR045621">
    <property type="entry name" value="BPD_transp_1_N"/>
</dbReference>
<dbReference type="EMBL" id="BNAP01000009">
    <property type="protein sequence ID" value="GHG92015.1"/>
    <property type="molecule type" value="Genomic_DNA"/>
</dbReference>
<dbReference type="InterPro" id="IPR000515">
    <property type="entry name" value="MetI-like"/>
</dbReference>
<feature type="domain" description="ABC transmembrane type-1" evidence="8">
    <location>
        <begin position="95"/>
        <end position="322"/>
    </location>
</feature>
<dbReference type="InterPro" id="IPR035906">
    <property type="entry name" value="MetI-like_sf"/>
</dbReference>
<dbReference type="Proteomes" id="UP000611500">
    <property type="component" value="Unassembled WGS sequence"/>
</dbReference>
<dbReference type="PANTHER" id="PTHR43163:SF6">
    <property type="entry name" value="DIPEPTIDE TRANSPORT SYSTEM PERMEASE PROTEIN DPPB-RELATED"/>
    <property type="match status" value="1"/>
</dbReference>
<evidence type="ECO:0000259" key="8">
    <source>
        <dbReference type="PROSITE" id="PS50928"/>
    </source>
</evidence>
<organism evidence="9 10">
    <name type="scientific">Pseudodonghicola xiamenensis</name>
    <dbReference type="NCBI Taxonomy" id="337702"/>
    <lineage>
        <taxon>Bacteria</taxon>
        <taxon>Pseudomonadati</taxon>
        <taxon>Pseudomonadota</taxon>
        <taxon>Alphaproteobacteria</taxon>
        <taxon>Rhodobacterales</taxon>
        <taxon>Paracoccaceae</taxon>
        <taxon>Pseudodonghicola</taxon>
    </lineage>
</organism>
<keyword evidence="10" id="KW-1185">Reference proteome</keyword>
<comment type="subcellular location">
    <subcellularLocation>
        <location evidence="1 7">Cell membrane</location>
        <topology evidence="1 7">Multi-pass membrane protein</topology>
    </subcellularLocation>
</comment>
<dbReference type="RefSeq" id="WP_028093877.1">
    <property type="nucleotide sequence ID" value="NZ_BNAP01000009.1"/>
</dbReference>
<dbReference type="AlphaFoldDB" id="A0A8J3MDJ5"/>
<evidence type="ECO:0000256" key="4">
    <source>
        <dbReference type="ARBA" id="ARBA00022692"/>
    </source>
</evidence>
<evidence type="ECO:0000256" key="5">
    <source>
        <dbReference type="ARBA" id="ARBA00022989"/>
    </source>
</evidence>
<accession>A0A8J3MDJ5</accession>
<protein>
    <submittedName>
        <fullName evidence="9">ABC transporter permease</fullName>
    </submittedName>
</protein>
<dbReference type="PROSITE" id="PS50928">
    <property type="entry name" value="ABC_TM1"/>
    <property type="match status" value="1"/>
</dbReference>
<keyword evidence="3" id="KW-1003">Cell membrane</keyword>
<keyword evidence="5 7" id="KW-1133">Transmembrane helix</keyword>
<feature type="transmembrane region" description="Helical" evidence="7">
    <location>
        <begin position="306"/>
        <end position="329"/>
    </location>
</feature>
<keyword evidence="2 7" id="KW-0813">Transport</keyword>
<evidence type="ECO:0000256" key="3">
    <source>
        <dbReference type="ARBA" id="ARBA00022475"/>
    </source>
</evidence>
<feature type="transmembrane region" description="Helical" evidence="7">
    <location>
        <begin position="199"/>
        <end position="219"/>
    </location>
</feature>
<feature type="transmembrane region" description="Helical" evidence="7">
    <location>
        <begin position="101"/>
        <end position="122"/>
    </location>
</feature>